<dbReference type="PATRIC" id="fig|1618426.3.peg.918"/>
<dbReference type="Gene3D" id="3.40.50.300">
    <property type="entry name" value="P-loop containing nucleotide triphosphate hydrolases"/>
    <property type="match status" value="1"/>
</dbReference>
<proteinExistence type="inferred from homology"/>
<evidence type="ECO:0000256" key="2">
    <source>
        <dbReference type="ARBA" id="ARBA00022448"/>
    </source>
</evidence>
<feature type="domain" description="ABC transporter" evidence="5">
    <location>
        <begin position="24"/>
        <end position="242"/>
    </location>
</feature>
<gene>
    <name evidence="6" type="ORF">US19_C0030G0006</name>
</gene>
<keyword evidence="3" id="KW-0547">Nucleotide-binding</keyword>
<dbReference type="SMART" id="SM00382">
    <property type="entry name" value="AAA"/>
    <property type="match status" value="1"/>
</dbReference>
<evidence type="ECO:0000256" key="4">
    <source>
        <dbReference type="ARBA" id="ARBA00022840"/>
    </source>
</evidence>
<dbReference type="AlphaFoldDB" id="A0A0G0EMB4"/>
<evidence type="ECO:0000256" key="3">
    <source>
        <dbReference type="ARBA" id="ARBA00022741"/>
    </source>
</evidence>
<accession>A0A0G0EMB4</accession>
<evidence type="ECO:0000259" key="5">
    <source>
        <dbReference type="PROSITE" id="PS50893"/>
    </source>
</evidence>
<dbReference type="Pfam" id="PF00005">
    <property type="entry name" value="ABC_tran"/>
    <property type="match status" value="1"/>
</dbReference>
<dbReference type="InterPro" id="IPR003593">
    <property type="entry name" value="AAA+_ATPase"/>
</dbReference>
<dbReference type="GO" id="GO:0016020">
    <property type="term" value="C:membrane"/>
    <property type="evidence" value="ECO:0007669"/>
    <property type="project" value="InterPro"/>
</dbReference>
<dbReference type="GO" id="GO:0005524">
    <property type="term" value="F:ATP binding"/>
    <property type="evidence" value="ECO:0007669"/>
    <property type="project" value="UniProtKB-KW"/>
</dbReference>
<dbReference type="InterPro" id="IPR015860">
    <property type="entry name" value="ABC_transpr_TagH-like"/>
</dbReference>
<evidence type="ECO:0000313" key="6">
    <source>
        <dbReference type="EMBL" id="KKQ08173.1"/>
    </source>
</evidence>
<dbReference type="InterPro" id="IPR050683">
    <property type="entry name" value="Bact_Polysacc_Export_ATP-bd"/>
</dbReference>
<dbReference type="Proteomes" id="UP000034492">
    <property type="component" value="Unassembled WGS sequence"/>
</dbReference>
<evidence type="ECO:0000256" key="1">
    <source>
        <dbReference type="ARBA" id="ARBA00005417"/>
    </source>
</evidence>
<keyword evidence="2" id="KW-0813">Transport</keyword>
<comment type="similarity">
    <text evidence="1">Belongs to the ABC transporter superfamily.</text>
</comment>
<dbReference type="PROSITE" id="PS50893">
    <property type="entry name" value="ABC_TRANSPORTER_2"/>
    <property type="match status" value="1"/>
</dbReference>
<comment type="caution">
    <text evidence="6">The sequence shown here is derived from an EMBL/GenBank/DDBJ whole genome shotgun (WGS) entry which is preliminary data.</text>
</comment>
<dbReference type="CDD" id="cd03220">
    <property type="entry name" value="ABC_KpsT_Wzt"/>
    <property type="match status" value="1"/>
</dbReference>
<dbReference type="GO" id="GO:0016887">
    <property type="term" value="F:ATP hydrolysis activity"/>
    <property type="evidence" value="ECO:0007669"/>
    <property type="project" value="InterPro"/>
</dbReference>
<organism evidence="6 7">
    <name type="scientific">Candidatus Daviesbacteria bacterium GW2011_GWB1_36_5</name>
    <dbReference type="NCBI Taxonomy" id="1618426"/>
    <lineage>
        <taxon>Bacteria</taxon>
        <taxon>Candidatus Daviesiibacteriota</taxon>
    </lineage>
</organism>
<evidence type="ECO:0000313" key="7">
    <source>
        <dbReference type="Proteomes" id="UP000034492"/>
    </source>
</evidence>
<dbReference type="PANTHER" id="PTHR46743:SF2">
    <property type="entry name" value="TEICHOIC ACIDS EXPORT ATP-BINDING PROTEIN TAGH"/>
    <property type="match status" value="1"/>
</dbReference>
<dbReference type="SUPFAM" id="SSF52540">
    <property type="entry name" value="P-loop containing nucleoside triphosphate hydrolases"/>
    <property type="match status" value="1"/>
</dbReference>
<sequence>MESVIEFKSISKKYKRGRRLFLKQALLDLFRPNKQEDFWALKDISFKIRKSETVGIIGDNGSGKSTILKLIAGVVAPTSGWISVNGKVSPLIELGAGFHPELTGRENIYLNGTILGLTEREIDKKFDEIVAFSELENFIDTPVKHYSSGMYMRLGFSIAISVDPDILLIDEILAVGDISFQKKCFEKIKEFKRKEKTIVIISHSMEVIRMFCEKAMLIRNGRCIGFGDTKKLVGSYIKYQDNS</sequence>
<keyword evidence="4 6" id="KW-0067">ATP-binding</keyword>
<name>A0A0G0EMB4_9BACT</name>
<dbReference type="GO" id="GO:0140359">
    <property type="term" value="F:ABC-type transporter activity"/>
    <property type="evidence" value="ECO:0007669"/>
    <property type="project" value="InterPro"/>
</dbReference>
<dbReference type="PANTHER" id="PTHR46743">
    <property type="entry name" value="TEICHOIC ACIDS EXPORT ATP-BINDING PROTEIN TAGH"/>
    <property type="match status" value="1"/>
</dbReference>
<protein>
    <submittedName>
        <fullName evidence="6">Polysaccharide ABC transporter ATP-binding protein</fullName>
    </submittedName>
</protein>
<reference evidence="6 7" key="1">
    <citation type="journal article" date="2015" name="Nature">
        <title>rRNA introns, odd ribosomes, and small enigmatic genomes across a large radiation of phyla.</title>
        <authorList>
            <person name="Brown C.T."/>
            <person name="Hug L.A."/>
            <person name="Thomas B.C."/>
            <person name="Sharon I."/>
            <person name="Castelle C.J."/>
            <person name="Singh A."/>
            <person name="Wilkins M.J."/>
            <person name="Williams K.H."/>
            <person name="Banfield J.F."/>
        </authorList>
    </citation>
    <scope>NUCLEOTIDE SEQUENCE [LARGE SCALE GENOMIC DNA]</scope>
</reference>
<dbReference type="EMBL" id="LBSA01000030">
    <property type="protein sequence ID" value="KKQ08173.1"/>
    <property type="molecule type" value="Genomic_DNA"/>
</dbReference>
<dbReference type="InterPro" id="IPR003439">
    <property type="entry name" value="ABC_transporter-like_ATP-bd"/>
</dbReference>
<dbReference type="InterPro" id="IPR027417">
    <property type="entry name" value="P-loop_NTPase"/>
</dbReference>